<dbReference type="SUPFAM" id="SSF49464">
    <property type="entry name" value="Carboxypeptidase regulatory domain-like"/>
    <property type="match status" value="1"/>
</dbReference>
<sequence length="234" mass="26753">MKLVVFIFSFILLFQLVATAQIQIKGQVLDQVTRKGLENVEILNTSRRMTAQTDTKGDFIIKAKVGDVIIYRLAGYDTDTALIIDLKQIRRFLHPLSNTLNTVSISGQVDSKKQYADIYNKANPVLLTPGRGLRFYPSTFFGKEGKDARRLKKLIESDQAEKEIDKKFNAVTVTNLLPLKQPELDAFLMLYRPDLKFVVNSDADDFKFYLLEAYERFKALPPDQKVLPNLKNPF</sequence>
<protein>
    <recommendedName>
        <fullName evidence="3">CarboxypepD_reg-like domain-containing protein</fullName>
    </recommendedName>
</protein>
<dbReference type="OrthoDB" id="1118857at2"/>
<reference evidence="1 2" key="1">
    <citation type="submission" date="2019-02" db="EMBL/GenBank/DDBJ databases">
        <title>Pedobacter sp. RP-1-13 sp. nov., isolated from Arctic soil.</title>
        <authorList>
            <person name="Dahal R.H."/>
        </authorList>
    </citation>
    <scope>NUCLEOTIDE SEQUENCE [LARGE SCALE GENOMIC DNA]</scope>
    <source>
        <strain evidence="1 2">RP-1-13</strain>
    </source>
</reference>
<dbReference type="AlphaFoldDB" id="A0A4R0MMX1"/>
<comment type="caution">
    <text evidence="1">The sequence shown here is derived from an EMBL/GenBank/DDBJ whole genome shotgun (WGS) entry which is preliminary data.</text>
</comment>
<evidence type="ECO:0008006" key="3">
    <source>
        <dbReference type="Google" id="ProtNLM"/>
    </source>
</evidence>
<evidence type="ECO:0000313" key="2">
    <source>
        <dbReference type="Proteomes" id="UP000292884"/>
    </source>
</evidence>
<dbReference type="RefSeq" id="WP_131555052.1">
    <property type="nucleotide sequence ID" value="NZ_SJSK01000006.1"/>
</dbReference>
<proteinExistence type="predicted"/>
<gene>
    <name evidence="1" type="ORF">EZ428_20420</name>
</gene>
<name>A0A4R0MMX1_9SPHI</name>
<keyword evidence="2" id="KW-1185">Reference proteome</keyword>
<dbReference type="InterPro" id="IPR008969">
    <property type="entry name" value="CarboxyPept-like_regulatory"/>
</dbReference>
<dbReference type="EMBL" id="SJSK01000006">
    <property type="protein sequence ID" value="TCC88088.1"/>
    <property type="molecule type" value="Genomic_DNA"/>
</dbReference>
<accession>A0A4R0MMX1</accession>
<dbReference type="Proteomes" id="UP000292884">
    <property type="component" value="Unassembled WGS sequence"/>
</dbReference>
<organism evidence="1 2">
    <name type="scientific">Pedobacter frigiditerrae</name>
    <dbReference type="NCBI Taxonomy" id="2530452"/>
    <lineage>
        <taxon>Bacteria</taxon>
        <taxon>Pseudomonadati</taxon>
        <taxon>Bacteroidota</taxon>
        <taxon>Sphingobacteriia</taxon>
        <taxon>Sphingobacteriales</taxon>
        <taxon>Sphingobacteriaceae</taxon>
        <taxon>Pedobacter</taxon>
    </lineage>
</organism>
<evidence type="ECO:0000313" key="1">
    <source>
        <dbReference type="EMBL" id="TCC88088.1"/>
    </source>
</evidence>